<dbReference type="PANTHER" id="PTHR13194:SF19">
    <property type="entry name" value="NAD(P)-BINDING ROSSMANN-FOLD SUPERFAMILY PROTEIN"/>
    <property type="match status" value="1"/>
</dbReference>
<dbReference type="GO" id="GO:0051082">
    <property type="term" value="F:unfolded protein binding"/>
    <property type="evidence" value="ECO:0007669"/>
    <property type="project" value="TreeGrafter"/>
</dbReference>
<comment type="similarity">
    <text evidence="1">Belongs to the CIA30 family.</text>
</comment>
<dbReference type="Proteomes" id="UP000319731">
    <property type="component" value="Unassembled WGS sequence"/>
</dbReference>
<dbReference type="InterPro" id="IPR039131">
    <property type="entry name" value="NDUFAF1"/>
</dbReference>
<dbReference type="EMBL" id="QEAO01000001">
    <property type="protein sequence ID" value="TPX38160.1"/>
    <property type="molecule type" value="Genomic_DNA"/>
</dbReference>
<name>A0A507C994_9FUNG</name>
<protein>
    <recommendedName>
        <fullName evidence="2">NADH:ubiquinone oxidoreductase intermediate-associated protein 30 domain-containing protein</fullName>
    </recommendedName>
</protein>
<dbReference type="OrthoDB" id="426386at2759"/>
<organism evidence="3 4">
    <name type="scientific">Synchytrium microbalum</name>
    <dbReference type="NCBI Taxonomy" id="1806994"/>
    <lineage>
        <taxon>Eukaryota</taxon>
        <taxon>Fungi</taxon>
        <taxon>Fungi incertae sedis</taxon>
        <taxon>Chytridiomycota</taxon>
        <taxon>Chytridiomycota incertae sedis</taxon>
        <taxon>Chytridiomycetes</taxon>
        <taxon>Synchytriales</taxon>
        <taxon>Synchytriaceae</taxon>
        <taxon>Synchytrium</taxon>
    </lineage>
</organism>
<evidence type="ECO:0000259" key="2">
    <source>
        <dbReference type="Pfam" id="PF08547"/>
    </source>
</evidence>
<dbReference type="AlphaFoldDB" id="A0A507C994"/>
<dbReference type="PANTHER" id="PTHR13194">
    <property type="entry name" value="COMPLEX I INTERMEDIATE-ASSOCIATED PROTEIN 30"/>
    <property type="match status" value="1"/>
</dbReference>
<dbReference type="GO" id="GO:0010257">
    <property type="term" value="P:NADH dehydrogenase complex assembly"/>
    <property type="evidence" value="ECO:0007669"/>
    <property type="project" value="TreeGrafter"/>
</dbReference>
<dbReference type="GeneID" id="42001488"/>
<evidence type="ECO:0000313" key="3">
    <source>
        <dbReference type="EMBL" id="TPX38160.1"/>
    </source>
</evidence>
<sequence length="247" mass="26879">MQYYRGAIGVACLVGGMVQATSTSGHGSSMRGAAARIASERTESDLSLYGGDNMWNAADWETVDDRVRGGKSESHLTVLEDGGAAIFHGFLDIETLGGAGFASQRTTPLPAGKSFDLSKYDGLGIRILRGDGKKYALNIKNNELTKRPDGRVESSIEYKAVFTTTDGSDGMYYFPFSTFQAYYRGKISNDAPPLENKSITSFSIMMQSYFGEQKGEFELVIASISAMTDKWVMENSESGVIVEQNKL</sequence>
<evidence type="ECO:0000256" key="1">
    <source>
        <dbReference type="ARBA" id="ARBA00007884"/>
    </source>
</evidence>
<dbReference type="RefSeq" id="XP_031027875.1">
    <property type="nucleotide sequence ID" value="XM_031166191.1"/>
</dbReference>
<dbReference type="InterPro" id="IPR008979">
    <property type="entry name" value="Galactose-bd-like_sf"/>
</dbReference>
<dbReference type="InterPro" id="IPR013857">
    <property type="entry name" value="NADH-UbQ_OxRdtase-assoc_prot30"/>
</dbReference>
<comment type="caution">
    <text evidence="3">The sequence shown here is derived from an EMBL/GenBank/DDBJ whole genome shotgun (WGS) entry which is preliminary data.</text>
</comment>
<dbReference type="STRING" id="1806994.A0A507C994"/>
<dbReference type="Pfam" id="PF08547">
    <property type="entry name" value="CIA30"/>
    <property type="match status" value="1"/>
</dbReference>
<feature type="domain" description="NADH:ubiquinone oxidoreductase intermediate-associated protein 30" evidence="2">
    <location>
        <begin position="57"/>
        <end position="221"/>
    </location>
</feature>
<proteinExistence type="inferred from homology"/>
<gene>
    <name evidence="3" type="ORF">SmJEL517_g00261</name>
</gene>
<accession>A0A507C994</accession>
<reference evidence="3 4" key="1">
    <citation type="journal article" date="2019" name="Sci. Rep.">
        <title>Comparative genomics of chytrid fungi reveal insights into the obligate biotrophic and pathogenic lifestyle of Synchytrium endobioticum.</title>
        <authorList>
            <person name="van de Vossenberg B.T.L.H."/>
            <person name="Warris S."/>
            <person name="Nguyen H.D.T."/>
            <person name="van Gent-Pelzer M.P.E."/>
            <person name="Joly D.L."/>
            <person name="van de Geest H.C."/>
            <person name="Bonants P.J.M."/>
            <person name="Smith D.S."/>
            <person name="Levesque C.A."/>
            <person name="van der Lee T.A.J."/>
        </authorList>
    </citation>
    <scope>NUCLEOTIDE SEQUENCE [LARGE SCALE GENOMIC DNA]</scope>
    <source>
        <strain evidence="3 4">JEL517</strain>
    </source>
</reference>
<keyword evidence="4" id="KW-1185">Reference proteome</keyword>
<evidence type="ECO:0000313" key="4">
    <source>
        <dbReference type="Proteomes" id="UP000319731"/>
    </source>
</evidence>
<dbReference type="SUPFAM" id="SSF49785">
    <property type="entry name" value="Galactose-binding domain-like"/>
    <property type="match status" value="1"/>
</dbReference>